<evidence type="ECO:0000256" key="8">
    <source>
        <dbReference type="ARBA" id="ARBA00022786"/>
    </source>
</evidence>
<proteinExistence type="predicted"/>
<evidence type="ECO:0000256" key="10">
    <source>
        <dbReference type="SAM" id="Phobius"/>
    </source>
</evidence>
<evidence type="ECO:0000259" key="11">
    <source>
        <dbReference type="PROSITE" id="PS51873"/>
    </source>
</evidence>
<keyword evidence="10" id="KW-0472">Membrane</keyword>
<dbReference type="CDD" id="cd20354">
    <property type="entry name" value="Rcat_RBR_RNF14"/>
    <property type="match status" value="1"/>
</dbReference>
<keyword evidence="8" id="KW-0833">Ubl conjugation pathway</keyword>
<dbReference type="Pfam" id="PF22191">
    <property type="entry name" value="IBR_1"/>
    <property type="match status" value="1"/>
</dbReference>
<dbReference type="EC" id="2.3.2.31" evidence="3"/>
<protein>
    <recommendedName>
        <fullName evidence="3">RBR-type E3 ubiquitin transferase</fullName>
        <ecNumber evidence="3">2.3.2.31</ecNumber>
    </recommendedName>
</protein>
<accession>X6NLM3</accession>
<dbReference type="SMART" id="SM00647">
    <property type="entry name" value="IBR"/>
    <property type="match status" value="1"/>
</dbReference>
<gene>
    <name evidence="12" type="ORF">RFI_09942</name>
</gene>
<dbReference type="InterPro" id="IPR044066">
    <property type="entry name" value="TRIAD_supradom"/>
</dbReference>
<evidence type="ECO:0000313" key="13">
    <source>
        <dbReference type="Proteomes" id="UP000023152"/>
    </source>
</evidence>
<keyword evidence="10" id="KW-1133">Transmembrane helix</keyword>
<dbReference type="EMBL" id="ASPP01007406">
    <property type="protein sequence ID" value="ETO27190.1"/>
    <property type="molecule type" value="Genomic_DNA"/>
</dbReference>
<dbReference type="GO" id="GO:0016567">
    <property type="term" value="P:protein ubiquitination"/>
    <property type="evidence" value="ECO:0007669"/>
    <property type="project" value="InterPro"/>
</dbReference>
<dbReference type="GO" id="GO:0061630">
    <property type="term" value="F:ubiquitin protein ligase activity"/>
    <property type="evidence" value="ECO:0007669"/>
    <property type="project" value="UniProtKB-EC"/>
</dbReference>
<reference evidence="12 13" key="1">
    <citation type="journal article" date="2013" name="Curr. Biol.">
        <title>The Genome of the Foraminiferan Reticulomyxa filosa.</title>
        <authorList>
            <person name="Glockner G."/>
            <person name="Hulsmann N."/>
            <person name="Schleicher M."/>
            <person name="Noegel A.A."/>
            <person name="Eichinger L."/>
            <person name="Gallinger C."/>
            <person name="Pawlowski J."/>
            <person name="Sierra R."/>
            <person name="Euteneuer U."/>
            <person name="Pillet L."/>
            <person name="Moustafa A."/>
            <person name="Platzer M."/>
            <person name="Groth M."/>
            <person name="Szafranski K."/>
            <person name="Schliwa M."/>
        </authorList>
    </citation>
    <scope>NUCLEOTIDE SEQUENCE [LARGE SCALE GENOMIC DNA]</scope>
</reference>
<evidence type="ECO:0000256" key="6">
    <source>
        <dbReference type="ARBA" id="ARBA00022737"/>
    </source>
</evidence>
<dbReference type="SUPFAM" id="SSF57850">
    <property type="entry name" value="RING/U-box"/>
    <property type="match status" value="1"/>
</dbReference>
<keyword evidence="4" id="KW-0808">Transferase</keyword>
<feature type="transmembrane region" description="Helical" evidence="10">
    <location>
        <begin position="164"/>
        <end position="182"/>
    </location>
</feature>
<feature type="domain" description="RING-type" evidence="11">
    <location>
        <begin position="1"/>
        <end position="101"/>
    </location>
</feature>
<keyword evidence="9" id="KW-0862">Zinc</keyword>
<dbReference type="PANTHER" id="PTHR11685">
    <property type="entry name" value="RBR FAMILY RING FINGER AND IBR DOMAIN-CONTAINING"/>
    <property type="match status" value="1"/>
</dbReference>
<dbReference type="Proteomes" id="UP000023152">
    <property type="component" value="Unassembled WGS sequence"/>
</dbReference>
<dbReference type="InterPro" id="IPR002867">
    <property type="entry name" value="IBR_dom"/>
</dbReference>
<evidence type="ECO:0000256" key="9">
    <source>
        <dbReference type="ARBA" id="ARBA00022833"/>
    </source>
</evidence>
<dbReference type="OrthoDB" id="1431934at2759"/>
<keyword evidence="7" id="KW-0863">Zinc-finger</keyword>
<evidence type="ECO:0000256" key="1">
    <source>
        <dbReference type="ARBA" id="ARBA00001798"/>
    </source>
</evidence>
<keyword evidence="10" id="KW-0812">Transmembrane</keyword>
<dbReference type="GO" id="GO:0008270">
    <property type="term" value="F:zinc ion binding"/>
    <property type="evidence" value="ECO:0007669"/>
    <property type="project" value="UniProtKB-KW"/>
</dbReference>
<evidence type="ECO:0000256" key="5">
    <source>
        <dbReference type="ARBA" id="ARBA00022723"/>
    </source>
</evidence>
<dbReference type="Gene3D" id="1.20.120.1750">
    <property type="match status" value="1"/>
</dbReference>
<comment type="catalytic activity">
    <reaction evidence="1">
        <text>[E2 ubiquitin-conjugating enzyme]-S-ubiquitinyl-L-cysteine + [acceptor protein]-L-lysine = [E2 ubiquitin-conjugating enzyme]-L-cysteine + [acceptor protein]-N(6)-ubiquitinyl-L-lysine.</text>
        <dbReference type="EC" id="2.3.2.31"/>
    </reaction>
</comment>
<dbReference type="AlphaFoldDB" id="X6NLM3"/>
<sequence>MTCQKCDTKYCLYHSVAHPIDERCEAYESRTLKEDKLNQEVTKDAKSCPRCKYLIEKSGGCNHMKCIKCGCSFCWLCLQEIEDTPIPSHFKEGNSACAGKQFEGMESEMVMPPRWLLIIIVLFGCIFAIPALCIALPMALICFPCLWCCESLSMTSQDQRQCTFSNILGSFYFLFFVFFVPLF</sequence>
<evidence type="ECO:0000256" key="7">
    <source>
        <dbReference type="ARBA" id="ARBA00022771"/>
    </source>
</evidence>
<dbReference type="InterPro" id="IPR031127">
    <property type="entry name" value="E3_UB_ligase_RBR"/>
</dbReference>
<dbReference type="PROSITE" id="PS51873">
    <property type="entry name" value="TRIAD"/>
    <property type="match status" value="1"/>
</dbReference>
<dbReference type="InterPro" id="IPR047548">
    <property type="entry name" value="Rcat_RBR_RNF14"/>
</dbReference>
<keyword evidence="5" id="KW-0479">Metal-binding</keyword>
<evidence type="ECO:0000256" key="3">
    <source>
        <dbReference type="ARBA" id="ARBA00012251"/>
    </source>
</evidence>
<evidence type="ECO:0000256" key="4">
    <source>
        <dbReference type="ARBA" id="ARBA00022679"/>
    </source>
</evidence>
<organism evidence="12 13">
    <name type="scientific">Reticulomyxa filosa</name>
    <dbReference type="NCBI Taxonomy" id="46433"/>
    <lineage>
        <taxon>Eukaryota</taxon>
        <taxon>Sar</taxon>
        <taxon>Rhizaria</taxon>
        <taxon>Retaria</taxon>
        <taxon>Foraminifera</taxon>
        <taxon>Monothalamids</taxon>
        <taxon>Reticulomyxidae</taxon>
        <taxon>Reticulomyxa</taxon>
    </lineage>
</organism>
<feature type="transmembrane region" description="Helical" evidence="10">
    <location>
        <begin position="115"/>
        <end position="143"/>
    </location>
</feature>
<comment type="pathway">
    <text evidence="2">Protein modification; protein ubiquitination.</text>
</comment>
<comment type="caution">
    <text evidence="12">The sequence shown here is derived from an EMBL/GenBank/DDBJ whole genome shotgun (WGS) entry which is preliminary data.</text>
</comment>
<name>X6NLM3_RETFI</name>
<evidence type="ECO:0000313" key="12">
    <source>
        <dbReference type="EMBL" id="ETO27190.1"/>
    </source>
</evidence>
<evidence type="ECO:0000256" key="2">
    <source>
        <dbReference type="ARBA" id="ARBA00004906"/>
    </source>
</evidence>
<keyword evidence="13" id="KW-1185">Reference proteome</keyword>
<keyword evidence="6" id="KW-0677">Repeat</keyword>